<dbReference type="RefSeq" id="WP_114927263.1">
    <property type="nucleotide sequence ID" value="NZ_CP031229.1"/>
</dbReference>
<sequence length="125" mass="13905">MALLRARGGGDFESLDAINRWIGLGWVERLDVAVSAPRPAGMMLYGLEYGKFRNALIGSNPGLPPPAERWFRKELGRDTDEAARTEAWRSIHGSGVSLREIVERARHETMERIEATEDEELSGGP</sequence>
<dbReference type="Proteomes" id="UP000253790">
    <property type="component" value="Chromosome"/>
</dbReference>
<name>A0A345NKE0_9MICO</name>
<accession>A0A345NKE0</accession>
<dbReference type="EMBL" id="CP031229">
    <property type="protein sequence ID" value="AXH95498.1"/>
    <property type="molecule type" value="Genomic_DNA"/>
</dbReference>
<keyword evidence="2" id="KW-1185">Reference proteome</keyword>
<reference evidence="1 2" key="1">
    <citation type="submission" date="2018-07" db="EMBL/GenBank/DDBJ databases">
        <title>Complete genome sequencing of Ornithinimicrobium sp. AMA3305.</title>
        <authorList>
            <person name="Bae J.-W."/>
        </authorList>
    </citation>
    <scope>NUCLEOTIDE SEQUENCE [LARGE SCALE GENOMIC DNA]</scope>
    <source>
        <strain evidence="1 2">AMA3305</strain>
    </source>
</reference>
<proteinExistence type="predicted"/>
<dbReference type="AlphaFoldDB" id="A0A345NKE0"/>
<organism evidence="1 2">
    <name type="scientific">Ornithinimicrobium avium</name>
    <dbReference type="NCBI Taxonomy" id="2283195"/>
    <lineage>
        <taxon>Bacteria</taxon>
        <taxon>Bacillati</taxon>
        <taxon>Actinomycetota</taxon>
        <taxon>Actinomycetes</taxon>
        <taxon>Micrococcales</taxon>
        <taxon>Ornithinimicrobiaceae</taxon>
        <taxon>Ornithinimicrobium</taxon>
    </lineage>
</organism>
<protein>
    <submittedName>
        <fullName evidence="1">Uncharacterized protein</fullName>
    </submittedName>
</protein>
<evidence type="ECO:0000313" key="2">
    <source>
        <dbReference type="Proteomes" id="UP000253790"/>
    </source>
</evidence>
<dbReference type="KEGG" id="orn:DV701_04560"/>
<gene>
    <name evidence="1" type="ORF">DV701_04560</name>
</gene>
<evidence type="ECO:0000313" key="1">
    <source>
        <dbReference type="EMBL" id="AXH95498.1"/>
    </source>
</evidence>